<evidence type="ECO:0000256" key="1">
    <source>
        <dbReference type="SAM" id="MobiDB-lite"/>
    </source>
</evidence>
<dbReference type="Pfam" id="PF13400">
    <property type="entry name" value="Tad"/>
    <property type="match status" value="1"/>
</dbReference>
<dbReference type="EMBL" id="NTJD01000008">
    <property type="protein sequence ID" value="PCD76025.1"/>
    <property type="molecule type" value="Genomic_DNA"/>
</dbReference>
<evidence type="ECO:0000313" key="5">
    <source>
        <dbReference type="Proteomes" id="UP000243507"/>
    </source>
</evidence>
<dbReference type="Proteomes" id="UP000243507">
    <property type="component" value="Unassembled WGS sequence"/>
</dbReference>
<keyword evidence="2" id="KW-1133">Transmembrane helix</keyword>
<organism evidence="4 5">
    <name type="scientific">Pseudothioclava arenosa</name>
    <dbReference type="NCBI Taxonomy" id="1795308"/>
    <lineage>
        <taxon>Bacteria</taxon>
        <taxon>Pseudomonadati</taxon>
        <taxon>Pseudomonadota</taxon>
        <taxon>Alphaproteobacteria</taxon>
        <taxon>Rhodobacterales</taxon>
        <taxon>Paracoccaceae</taxon>
        <taxon>Pseudothioclava</taxon>
    </lineage>
</organism>
<feature type="transmembrane region" description="Helical" evidence="2">
    <location>
        <begin position="12"/>
        <end position="32"/>
    </location>
</feature>
<accession>A0A2A4CN76</accession>
<dbReference type="RefSeq" id="WP_096434012.1">
    <property type="nucleotide sequence ID" value="NZ_NTJD01000008.1"/>
</dbReference>
<feature type="region of interest" description="Disordered" evidence="1">
    <location>
        <begin position="443"/>
        <end position="462"/>
    </location>
</feature>
<feature type="domain" description="Putative Flp pilus-assembly TadG-like N-terminal" evidence="3">
    <location>
        <begin position="11"/>
        <end position="57"/>
    </location>
</feature>
<sequence>MLRKFRKSEDGYAFALTLISLPAMIALGLLLIDMGRGNNAQTDFQAAVDALALAGARELDFGTDSITRAQDAMENLANTVSFLDLADSDGQIILNYDADGTGDFRVEFLTDIPDSDDTPIDNAYILANRVDPANYDTNGADAMYVYVGYRGNDFCSFTDRLRGVNCSGGGGRTIGAYAVATYNTAACDVTPVFICNPFEKEPIGSDLQSAFADGQLHARLLRLHPPGSSTALPGNFGFLQVTGNNENTNAGANALREVFAGEKNPTCYNSSRVTTKPGAAVSIRTGLNTRFDIYDAPFSNAADKRAYPPASNVRKGYAVDNPGSSADACPDELSDDPAWLTTSAFPPNDTMSLPNQGVPGAAIGTGSWDARGYWLANHGGTLTDLTWTEMSSFGTKVKGSDNKSLPSRYDVYRYEIDNGLVGNISDPESAAYGAQSENGTPSCYAHNVNNPGPTTPTTSEDDDRRVIFAAIVDCIENGGTGVTEFPVNAFASIFLVSPMEKNGSGDDGSIDVEIIDITGTGGNGTLDTFVRDEAVLVR</sequence>
<evidence type="ECO:0000256" key="2">
    <source>
        <dbReference type="SAM" id="Phobius"/>
    </source>
</evidence>
<dbReference type="InterPro" id="IPR028087">
    <property type="entry name" value="Tad_N"/>
</dbReference>
<keyword evidence="2" id="KW-0812">Transmembrane</keyword>
<dbReference type="OrthoDB" id="8014659at2"/>
<proteinExistence type="predicted"/>
<gene>
    <name evidence="4" type="ORF">CLN94_11085</name>
</gene>
<protein>
    <recommendedName>
        <fullName evidence="3">Putative Flp pilus-assembly TadG-like N-terminal domain-containing protein</fullName>
    </recommendedName>
</protein>
<reference evidence="4 5" key="1">
    <citation type="submission" date="2017-09" db="EMBL/GenBank/DDBJ databases">
        <title>A multilocus sequence analysis scheme for characterization of bacteria in the genus Thioclava.</title>
        <authorList>
            <person name="Liu Y."/>
            <person name="Shao Z."/>
        </authorList>
    </citation>
    <scope>NUCLEOTIDE SEQUENCE [LARGE SCALE GENOMIC DNA]</scope>
    <source>
        <strain evidence="4 5">CAU 1312</strain>
    </source>
</reference>
<keyword evidence="2" id="KW-0472">Membrane</keyword>
<comment type="caution">
    <text evidence="4">The sequence shown here is derived from an EMBL/GenBank/DDBJ whole genome shotgun (WGS) entry which is preliminary data.</text>
</comment>
<dbReference type="AlphaFoldDB" id="A0A2A4CN76"/>
<evidence type="ECO:0000259" key="3">
    <source>
        <dbReference type="Pfam" id="PF13400"/>
    </source>
</evidence>
<evidence type="ECO:0000313" key="4">
    <source>
        <dbReference type="EMBL" id="PCD76025.1"/>
    </source>
</evidence>
<name>A0A2A4CN76_9RHOB</name>
<feature type="compositionally biased region" description="Low complexity" evidence="1">
    <location>
        <begin position="447"/>
        <end position="458"/>
    </location>
</feature>
<keyword evidence="5" id="KW-1185">Reference proteome</keyword>